<proteinExistence type="predicted"/>
<evidence type="ECO:0000313" key="1">
    <source>
        <dbReference type="EMBL" id="EIM05744.1"/>
    </source>
</evidence>
<dbReference type="AlphaFoldDB" id="A0AA87LRY6"/>
<accession>A0AA87LRY6</accession>
<comment type="caution">
    <text evidence="1">The sequence shown here is derived from an EMBL/GenBank/DDBJ whole genome shotgun (WGS) entry which is preliminary data.</text>
</comment>
<evidence type="ECO:0000313" key="2">
    <source>
        <dbReference type="Proteomes" id="UP000004725"/>
    </source>
</evidence>
<protein>
    <submittedName>
        <fullName evidence="1">Uncharacterized protein</fullName>
    </submittedName>
</protein>
<name>A0AA87LRY6_9BACL</name>
<reference evidence="1 2" key="1">
    <citation type="journal article" date="2012" name="J. Bacteriol.">
        <title>Genome Sequence of the Antarctic Psychrophile Bacterium Planococcus antarcticus DSM 14505.</title>
        <authorList>
            <person name="Margolles A."/>
            <person name="Gueimonde M."/>
            <person name="Sanchez B."/>
        </authorList>
    </citation>
    <scope>NUCLEOTIDE SEQUENCE [LARGE SCALE GENOMIC DNA]</scope>
    <source>
        <strain evidence="1 2">DSM 14505</strain>
    </source>
</reference>
<sequence length="61" mass="7053">RAAFIAASLGCLMTQRASRWSLDNKEKRKQPCSHEDKKYTKEDFFIDLNKNEPVKTGSFLC</sequence>
<dbReference type="Proteomes" id="UP000004725">
    <property type="component" value="Unassembled WGS sequence"/>
</dbReference>
<dbReference type="RefSeq" id="WP_006830899.1">
    <property type="nucleotide sequence ID" value="NZ_AJYB01000053.1"/>
</dbReference>
<dbReference type="EMBL" id="AJYB01000053">
    <property type="protein sequence ID" value="EIM05744.1"/>
    <property type="molecule type" value="Genomic_DNA"/>
</dbReference>
<gene>
    <name evidence="1" type="ORF">A1A1_14709</name>
</gene>
<organism evidence="1 2">
    <name type="scientific">Planococcus antarcticus DSM 14505</name>
    <dbReference type="NCBI Taxonomy" id="1185653"/>
    <lineage>
        <taxon>Bacteria</taxon>
        <taxon>Bacillati</taxon>
        <taxon>Bacillota</taxon>
        <taxon>Bacilli</taxon>
        <taxon>Bacillales</taxon>
        <taxon>Caryophanaceae</taxon>
        <taxon>Planococcus</taxon>
    </lineage>
</organism>
<feature type="non-terminal residue" evidence="1">
    <location>
        <position position="1"/>
    </location>
</feature>